<dbReference type="EC" id="1.2.1.38" evidence="7"/>
<dbReference type="InterPro" id="IPR050085">
    <property type="entry name" value="AGPR"/>
</dbReference>
<dbReference type="InterPro" id="IPR036291">
    <property type="entry name" value="NAD(P)-bd_dom_sf"/>
</dbReference>
<evidence type="ECO:0000256" key="6">
    <source>
        <dbReference type="ARBA" id="ARBA00050557"/>
    </source>
</evidence>
<evidence type="ECO:0000256" key="7">
    <source>
        <dbReference type="HAMAP-Rule" id="MF_00150"/>
    </source>
</evidence>
<keyword evidence="3 7" id="KW-0028">Amino-acid biosynthesis</keyword>
<proteinExistence type="inferred from homology"/>
<gene>
    <name evidence="7" type="primary">argC</name>
    <name evidence="10" type="ORF">E3J95_05060</name>
</gene>
<dbReference type="InterPro" id="IPR058924">
    <property type="entry name" value="AGPR_dimerisation_dom"/>
</dbReference>
<dbReference type="SUPFAM" id="SSF55347">
    <property type="entry name" value="Glyceraldehyde-3-phosphate dehydrogenase-like, C-terminal domain"/>
    <property type="match status" value="1"/>
</dbReference>
<dbReference type="GO" id="GO:0006526">
    <property type="term" value="P:L-arginine biosynthetic process"/>
    <property type="evidence" value="ECO:0007669"/>
    <property type="project" value="UniProtKB-UniRule"/>
</dbReference>
<feature type="active site" evidence="7 8">
    <location>
        <position position="147"/>
    </location>
</feature>
<dbReference type="AlphaFoldDB" id="A0A523QHZ2"/>
<dbReference type="Gene3D" id="3.40.50.720">
    <property type="entry name" value="NAD(P)-binding Rossmann-like Domain"/>
    <property type="match status" value="1"/>
</dbReference>
<evidence type="ECO:0000256" key="1">
    <source>
        <dbReference type="ARBA" id="ARBA00004862"/>
    </source>
</evidence>
<dbReference type="GO" id="GO:0003942">
    <property type="term" value="F:N-acetyl-gamma-glutamyl-phosphate reductase activity"/>
    <property type="evidence" value="ECO:0007669"/>
    <property type="project" value="UniProtKB-UniRule"/>
</dbReference>
<accession>A0A523QHZ2</accession>
<dbReference type="Proteomes" id="UP000320781">
    <property type="component" value="Unassembled WGS sequence"/>
</dbReference>
<organism evidence="10 11">
    <name type="scientific">Aerophobetes bacterium</name>
    <dbReference type="NCBI Taxonomy" id="2030807"/>
    <lineage>
        <taxon>Bacteria</taxon>
        <taxon>Candidatus Aerophobota</taxon>
    </lineage>
</organism>
<comment type="function">
    <text evidence="7">Catalyzes the NADPH-dependent reduction of N-acetyl-5-glutamyl phosphate to yield N-acetyl-L-glutamate 5-semialdehyde.</text>
</comment>
<dbReference type="GO" id="GO:0051287">
    <property type="term" value="F:NAD binding"/>
    <property type="evidence" value="ECO:0007669"/>
    <property type="project" value="InterPro"/>
</dbReference>
<evidence type="ECO:0000313" key="11">
    <source>
        <dbReference type="Proteomes" id="UP000320781"/>
    </source>
</evidence>
<dbReference type="Pfam" id="PF01118">
    <property type="entry name" value="Semialdhyde_dh"/>
    <property type="match status" value="1"/>
</dbReference>
<dbReference type="InterPro" id="IPR000534">
    <property type="entry name" value="Semialdehyde_DH_NAD-bd"/>
</dbReference>
<dbReference type="CDD" id="cd23934">
    <property type="entry name" value="AGPR_1_C"/>
    <property type="match status" value="1"/>
</dbReference>
<sequence length="337" mass="36992">MKVSVIGATGYTGAELVKILLGHPEVKLGSITSKSFAGKKISDVYPNLDTDLVCDEIDLDRISSESILVFVALPHSVSMEVVAKLYSRGKKVIDLSADFRITNPSVYEKWYETAHTQKELLKEAAYGLPEIYGDEIRKASLVANPGCYPTSVILALAPLLENELIEEEGIIIDAKSGVSGAGRKLTLNTHYPEINESLHPYAVEGHRHTPEMEQELSKMARKKINITFVPHLVPINRGIISTCYATLKASLRKADIFGFYKDSYDDAPFVQVLSPGEFPHIKDIIYSNRCCIGIAVDNGRRRIIVISSLDNLVKGASGQAVQNMNLMLGLDEKTGLG</sequence>
<dbReference type="SMART" id="SM00859">
    <property type="entry name" value="Semialdhyde_dh"/>
    <property type="match status" value="1"/>
</dbReference>
<dbReference type="PROSITE" id="PS01224">
    <property type="entry name" value="ARGC"/>
    <property type="match status" value="1"/>
</dbReference>
<dbReference type="Pfam" id="PF22698">
    <property type="entry name" value="Semialdhyde_dhC_1"/>
    <property type="match status" value="1"/>
</dbReference>
<keyword evidence="7" id="KW-0963">Cytoplasm</keyword>
<dbReference type="GO" id="GO:0005737">
    <property type="term" value="C:cytoplasm"/>
    <property type="evidence" value="ECO:0007669"/>
    <property type="project" value="UniProtKB-SubCell"/>
</dbReference>
<comment type="pathway">
    <text evidence="1 7">Amino-acid biosynthesis; L-arginine biosynthesis; N(2)-acetyl-L-ornithine from L-glutamate: step 3/4.</text>
</comment>
<comment type="catalytic activity">
    <reaction evidence="6 7">
        <text>N-acetyl-L-glutamate 5-semialdehyde + phosphate + NADP(+) = N-acetyl-L-glutamyl 5-phosphate + NADPH + H(+)</text>
        <dbReference type="Rhea" id="RHEA:21588"/>
        <dbReference type="ChEBI" id="CHEBI:15378"/>
        <dbReference type="ChEBI" id="CHEBI:29123"/>
        <dbReference type="ChEBI" id="CHEBI:43474"/>
        <dbReference type="ChEBI" id="CHEBI:57783"/>
        <dbReference type="ChEBI" id="CHEBI:57936"/>
        <dbReference type="ChEBI" id="CHEBI:58349"/>
        <dbReference type="EC" id="1.2.1.38"/>
    </reaction>
</comment>
<protein>
    <recommendedName>
        <fullName evidence="7">N-acetyl-gamma-glutamyl-phosphate reductase</fullName>
        <shortName evidence="7">AGPR</shortName>
        <ecNumber evidence="7">1.2.1.38</ecNumber>
    </recommendedName>
    <alternativeName>
        <fullName evidence="7">N-acetyl-glutamate semialdehyde dehydrogenase</fullName>
        <shortName evidence="7">NAGSA dehydrogenase</shortName>
    </alternativeName>
</protein>
<keyword evidence="5 7" id="KW-0560">Oxidoreductase</keyword>
<reference evidence="10 11" key="1">
    <citation type="submission" date="2019-03" db="EMBL/GenBank/DDBJ databases">
        <title>Metabolic potential of uncultured bacteria and archaea associated with petroleum seepage in deep-sea sediments.</title>
        <authorList>
            <person name="Dong X."/>
            <person name="Hubert C."/>
        </authorList>
    </citation>
    <scope>NUCLEOTIDE SEQUENCE [LARGE SCALE GENOMIC DNA]</scope>
    <source>
        <strain evidence="10">E44_bin92</strain>
    </source>
</reference>
<name>A0A523QHZ2_UNCAE</name>
<comment type="caution">
    <text evidence="10">The sequence shown here is derived from an EMBL/GenBank/DDBJ whole genome shotgun (WGS) entry which is preliminary data.</text>
</comment>
<dbReference type="NCBIfam" id="TIGR01850">
    <property type="entry name" value="argC"/>
    <property type="match status" value="1"/>
</dbReference>
<dbReference type="HAMAP" id="MF_00150">
    <property type="entry name" value="ArgC_type1"/>
    <property type="match status" value="1"/>
</dbReference>
<comment type="similarity">
    <text evidence="7">Belongs to the NAGSA dehydrogenase family. Type 1 subfamily.</text>
</comment>
<dbReference type="PANTHER" id="PTHR32338">
    <property type="entry name" value="N-ACETYL-GAMMA-GLUTAMYL-PHOSPHATE REDUCTASE, CHLOROPLASTIC-RELATED-RELATED"/>
    <property type="match status" value="1"/>
</dbReference>
<dbReference type="GO" id="GO:0070401">
    <property type="term" value="F:NADP+ binding"/>
    <property type="evidence" value="ECO:0007669"/>
    <property type="project" value="InterPro"/>
</dbReference>
<evidence type="ECO:0000256" key="2">
    <source>
        <dbReference type="ARBA" id="ARBA00022571"/>
    </source>
</evidence>
<dbReference type="PANTHER" id="PTHR32338:SF10">
    <property type="entry name" value="N-ACETYL-GAMMA-GLUTAMYL-PHOSPHATE REDUCTASE, CHLOROPLASTIC-RELATED"/>
    <property type="match status" value="1"/>
</dbReference>
<dbReference type="UniPathway" id="UPA00068">
    <property type="reaction ID" value="UER00108"/>
</dbReference>
<dbReference type="Gene3D" id="3.30.360.10">
    <property type="entry name" value="Dihydrodipicolinate Reductase, domain 2"/>
    <property type="match status" value="1"/>
</dbReference>
<feature type="domain" description="Semialdehyde dehydrogenase NAD-binding" evidence="9">
    <location>
        <begin position="2"/>
        <end position="139"/>
    </location>
</feature>
<dbReference type="InterPro" id="IPR023013">
    <property type="entry name" value="AGPR_AS"/>
</dbReference>
<dbReference type="SUPFAM" id="SSF51735">
    <property type="entry name" value="NAD(P)-binding Rossmann-fold domains"/>
    <property type="match status" value="1"/>
</dbReference>
<dbReference type="FunFam" id="3.30.360.10:FF:000014">
    <property type="entry name" value="N-acetyl-gamma-glutamyl-phosphate reductase"/>
    <property type="match status" value="1"/>
</dbReference>
<dbReference type="CDD" id="cd17895">
    <property type="entry name" value="AGPR_1_N"/>
    <property type="match status" value="1"/>
</dbReference>
<evidence type="ECO:0000256" key="3">
    <source>
        <dbReference type="ARBA" id="ARBA00022605"/>
    </source>
</evidence>
<evidence type="ECO:0000256" key="8">
    <source>
        <dbReference type="PROSITE-ProRule" id="PRU10010"/>
    </source>
</evidence>
<evidence type="ECO:0000256" key="4">
    <source>
        <dbReference type="ARBA" id="ARBA00022857"/>
    </source>
</evidence>
<dbReference type="InterPro" id="IPR000706">
    <property type="entry name" value="AGPR_type-1"/>
</dbReference>
<evidence type="ECO:0000256" key="5">
    <source>
        <dbReference type="ARBA" id="ARBA00023002"/>
    </source>
</evidence>
<evidence type="ECO:0000313" key="10">
    <source>
        <dbReference type="EMBL" id="TES85172.1"/>
    </source>
</evidence>
<keyword evidence="4 7" id="KW-0521">NADP</keyword>
<comment type="subcellular location">
    <subcellularLocation>
        <location evidence="7">Cytoplasm</location>
    </subcellularLocation>
</comment>
<dbReference type="EMBL" id="SOKU01000248">
    <property type="protein sequence ID" value="TES85172.1"/>
    <property type="molecule type" value="Genomic_DNA"/>
</dbReference>
<evidence type="ECO:0000259" key="9">
    <source>
        <dbReference type="SMART" id="SM00859"/>
    </source>
</evidence>
<keyword evidence="2 7" id="KW-0055">Arginine biosynthesis</keyword>